<dbReference type="EMBL" id="ASPP01003513">
    <property type="protein sequence ID" value="ETO33294.1"/>
    <property type="molecule type" value="Genomic_DNA"/>
</dbReference>
<sequence>MRYSLFATWSRCWAHATKNKFQFGTGNSIHCKTWQFQTHWNYSSDAAPKRKKVQKTKTEKLKEGWSDKSTRNILITVILGTGVLLFCWNKMMKFLNGDGLRKWRSEVWSLVEEQDASHRGVEPRKDVKTTNPNKKVSTTPANNVREKERKQAEEKFATWESVSKAQFPRSKEEYMILAKLSSQTVDEYEKNDVAKPH</sequence>
<keyword evidence="3" id="KW-1185">Reference proteome</keyword>
<feature type="compositionally biased region" description="Polar residues" evidence="1">
    <location>
        <begin position="129"/>
        <end position="142"/>
    </location>
</feature>
<evidence type="ECO:0000313" key="3">
    <source>
        <dbReference type="Proteomes" id="UP000023152"/>
    </source>
</evidence>
<accession>X6P5C3</accession>
<feature type="region of interest" description="Disordered" evidence="1">
    <location>
        <begin position="118"/>
        <end position="151"/>
    </location>
</feature>
<comment type="caution">
    <text evidence="2">The sequence shown here is derived from an EMBL/GenBank/DDBJ whole genome shotgun (WGS) entry which is preliminary data.</text>
</comment>
<dbReference type="AlphaFoldDB" id="X6P5C3"/>
<evidence type="ECO:0000256" key="1">
    <source>
        <dbReference type="SAM" id="MobiDB-lite"/>
    </source>
</evidence>
<gene>
    <name evidence="2" type="ORF">RFI_03814</name>
</gene>
<evidence type="ECO:0000313" key="2">
    <source>
        <dbReference type="EMBL" id="ETO33294.1"/>
    </source>
</evidence>
<feature type="compositionally biased region" description="Basic and acidic residues" evidence="1">
    <location>
        <begin position="118"/>
        <end position="128"/>
    </location>
</feature>
<reference evidence="2 3" key="1">
    <citation type="journal article" date="2013" name="Curr. Biol.">
        <title>The Genome of the Foraminiferan Reticulomyxa filosa.</title>
        <authorList>
            <person name="Glockner G."/>
            <person name="Hulsmann N."/>
            <person name="Schleicher M."/>
            <person name="Noegel A.A."/>
            <person name="Eichinger L."/>
            <person name="Gallinger C."/>
            <person name="Pawlowski J."/>
            <person name="Sierra R."/>
            <person name="Euteneuer U."/>
            <person name="Pillet L."/>
            <person name="Moustafa A."/>
            <person name="Platzer M."/>
            <person name="Groth M."/>
            <person name="Szafranski K."/>
            <person name="Schliwa M."/>
        </authorList>
    </citation>
    <scope>NUCLEOTIDE SEQUENCE [LARGE SCALE GENOMIC DNA]</scope>
</reference>
<organism evidence="2 3">
    <name type="scientific">Reticulomyxa filosa</name>
    <dbReference type="NCBI Taxonomy" id="46433"/>
    <lineage>
        <taxon>Eukaryota</taxon>
        <taxon>Sar</taxon>
        <taxon>Rhizaria</taxon>
        <taxon>Retaria</taxon>
        <taxon>Foraminifera</taxon>
        <taxon>Monothalamids</taxon>
        <taxon>Reticulomyxidae</taxon>
        <taxon>Reticulomyxa</taxon>
    </lineage>
</organism>
<name>X6P5C3_RETFI</name>
<dbReference type="Proteomes" id="UP000023152">
    <property type="component" value="Unassembled WGS sequence"/>
</dbReference>
<proteinExistence type="predicted"/>
<protein>
    <submittedName>
        <fullName evidence="2">Uncharacterized protein</fullName>
    </submittedName>
</protein>